<dbReference type="PROSITE" id="PS51918">
    <property type="entry name" value="RADICAL_SAM"/>
    <property type="match status" value="1"/>
</dbReference>
<keyword evidence="2" id="KW-0408">Iron</keyword>
<dbReference type="Pfam" id="PF04055">
    <property type="entry name" value="Radical_SAM"/>
    <property type="match status" value="1"/>
</dbReference>
<dbReference type="NCBIfam" id="TIGR00539">
    <property type="entry name" value="hemN_rel"/>
    <property type="match status" value="1"/>
</dbReference>
<comment type="caution">
    <text evidence="4">The sequence shown here is derived from an EMBL/GenBank/DDBJ whole genome shotgun (WGS) entry which is preliminary data.</text>
</comment>
<keyword evidence="2" id="KW-0411">Iron-sulfur</keyword>
<dbReference type="InterPro" id="IPR023404">
    <property type="entry name" value="rSAM_horseshoe"/>
</dbReference>
<dbReference type="InterPro" id="IPR004559">
    <property type="entry name" value="HemW-like"/>
</dbReference>
<comment type="function">
    <text evidence="2">Probably acts as a heme chaperone, transferring heme to an unknown acceptor. Binds one molecule of heme per monomer, possibly covalently. Binds 1 [4Fe-4S] cluster. The cluster is coordinated with 3 cysteines and an exchangeable S-adenosyl-L-methionine.</text>
</comment>
<dbReference type="EMBL" id="BAABHA010000015">
    <property type="protein sequence ID" value="GAA4390868.1"/>
    <property type="molecule type" value="Genomic_DNA"/>
</dbReference>
<dbReference type="SFLD" id="SFLDF00562">
    <property type="entry name" value="HemN-like__clustered_with_heat"/>
    <property type="match status" value="1"/>
</dbReference>
<dbReference type="SFLD" id="SFLDG01082">
    <property type="entry name" value="B12-binding_domain_containing"/>
    <property type="match status" value="1"/>
</dbReference>
<keyword evidence="5" id="KW-1185">Reference proteome</keyword>
<keyword evidence="2" id="KW-0479">Metal-binding</keyword>
<keyword evidence="2" id="KW-0349">Heme</keyword>
<evidence type="ECO:0000313" key="5">
    <source>
        <dbReference type="Proteomes" id="UP001500454"/>
    </source>
</evidence>
<dbReference type="PANTHER" id="PTHR13932">
    <property type="entry name" value="COPROPORPHYRINIGEN III OXIDASE"/>
    <property type="match status" value="1"/>
</dbReference>
<dbReference type="SFLD" id="SFLDF00288">
    <property type="entry name" value="HemN-like__clustered_with_nucl"/>
    <property type="match status" value="1"/>
</dbReference>
<dbReference type="SFLD" id="SFLDS00029">
    <property type="entry name" value="Radical_SAM"/>
    <property type="match status" value="2"/>
</dbReference>
<keyword evidence="2" id="KW-0949">S-adenosyl-L-methionine</keyword>
<organism evidence="4 5">
    <name type="scientific">Hymenobacter koreensis</name>
    <dbReference type="NCBI Taxonomy" id="1084523"/>
    <lineage>
        <taxon>Bacteria</taxon>
        <taxon>Pseudomonadati</taxon>
        <taxon>Bacteroidota</taxon>
        <taxon>Cytophagia</taxon>
        <taxon>Cytophagales</taxon>
        <taxon>Hymenobacteraceae</taxon>
        <taxon>Hymenobacter</taxon>
    </lineage>
</organism>
<evidence type="ECO:0000256" key="2">
    <source>
        <dbReference type="RuleBase" id="RU364116"/>
    </source>
</evidence>
<dbReference type="SUPFAM" id="SSF102114">
    <property type="entry name" value="Radical SAM enzymes"/>
    <property type="match status" value="1"/>
</dbReference>
<dbReference type="CDD" id="cd01335">
    <property type="entry name" value="Radical_SAM"/>
    <property type="match status" value="1"/>
</dbReference>
<evidence type="ECO:0000259" key="3">
    <source>
        <dbReference type="PROSITE" id="PS51918"/>
    </source>
</evidence>
<keyword evidence="2" id="KW-0143">Chaperone</keyword>
<dbReference type="InterPro" id="IPR058240">
    <property type="entry name" value="rSAM_sf"/>
</dbReference>
<dbReference type="Pfam" id="PF06969">
    <property type="entry name" value="HemN_C"/>
    <property type="match status" value="1"/>
</dbReference>
<dbReference type="InterPro" id="IPR006638">
    <property type="entry name" value="Elp3/MiaA/NifB-like_rSAM"/>
</dbReference>
<dbReference type="InterPro" id="IPR010723">
    <property type="entry name" value="HemN_C"/>
</dbReference>
<dbReference type="SMART" id="SM00729">
    <property type="entry name" value="Elp3"/>
    <property type="match status" value="1"/>
</dbReference>
<comment type="similarity">
    <text evidence="1">Belongs to the anaerobic coproporphyrinogen-III oxidase family. HemW subfamily.</text>
</comment>
<reference evidence="5" key="1">
    <citation type="journal article" date="2019" name="Int. J. Syst. Evol. Microbiol.">
        <title>The Global Catalogue of Microorganisms (GCM) 10K type strain sequencing project: providing services to taxonomists for standard genome sequencing and annotation.</title>
        <authorList>
            <consortium name="The Broad Institute Genomics Platform"/>
            <consortium name="The Broad Institute Genome Sequencing Center for Infectious Disease"/>
            <person name="Wu L."/>
            <person name="Ma J."/>
        </authorList>
    </citation>
    <scope>NUCLEOTIDE SEQUENCE [LARGE SCALE GENOMIC DNA]</scope>
    <source>
        <strain evidence="5">JCM 17924</strain>
    </source>
</reference>
<dbReference type="SFLD" id="SFLDG01065">
    <property type="entry name" value="anaerobic_coproporphyrinogen-I"/>
    <property type="match status" value="2"/>
</dbReference>
<comment type="subcellular location">
    <subcellularLocation>
        <location evidence="2">Cytoplasm</location>
    </subcellularLocation>
</comment>
<dbReference type="InterPro" id="IPR034505">
    <property type="entry name" value="Coproporphyrinogen-III_oxidase"/>
</dbReference>
<dbReference type="Gene3D" id="3.80.30.20">
    <property type="entry name" value="tm_1862 like domain"/>
    <property type="match status" value="1"/>
</dbReference>
<sequence>MRNFTTSPRVAGLYLHIPFCKQACHYCDFHFSTALGRKQQVVQALVREMELRRDYLGGEELQTIYFGGGTPSLLTAAELTTLFEAIYRNFSVAPEAEVTLEANPDDLTPAKLHELAASPVNRLSIGLQSFHEPHLRRMNRAHSAEESRRSVLTAQDAGFENISIDLIYGVPADGDHTIWQQDLRAAVALQVPHLSCYALTIEPQTVFGRQQRKGLFRSAPDEFVARQFELLLETAVEHGYEQYEISNFAQPGRHSRHNSSYWQGVPYLGLGPSAHSFDGQSRQYTVASNTQYVQAVLERNELPATHEALSPIDRANEYLMTSLRTSAGCNLAYLRQHLGVDLVAQHPAYLQQLQHDGWATLTDDTLRLTDRGKLLADQITLELFLAPQVAK</sequence>
<accession>A0ABP8JH97</accession>
<dbReference type="PANTHER" id="PTHR13932:SF5">
    <property type="entry name" value="RADICAL S-ADENOSYL METHIONINE DOMAIN-CONTAINING PROTEIN 1, MITOCHONDRIAL"/>
    <property type="match status" value="1"/>
</dbReference>
<dbReference type="Proteomes" id="UP001500454">
    <property type="component" value="Unassembled WGS sequence"/>
</dbReference>
<proteinExistence type="inferred from homology"/>
<protein>
    <recommendedName>
        <fullName evidence="2">Heme chaperone HemW</fullName>
    </recommendedName>
</protein>
<evidence type="ECO:0000313" key="4">
    <source>
        <dbReference type="EMBL" id="GAA4390868.1"/>
    </source>
</evidence>
<keyword evidence="2" id="KW-0004">4Fe-4S</keyword>
<dbReference type="InterPro" id="IPR007197">
    <property type="entry name" value="rSAM"/>
</dbReference>
<evidence type="ECO:0000256" key="1">
    <source>
        <dbReference type="ARBA" id="ARBA00006100"/>
    </source>
</evidence>
<name>A0ABP8JH97_9BACT</name>
<keyword evidence="2" id="KW-0963">Cytoplasm</keyword>
<feature type="domain" description="Radical SAM core" evidence="3">
    <location>
        <begin position="5"/>
        <end position="241"/>
    </location>
</feature>
<gene>
    <name evidence="4" type="primary">hemW</name>
    <name evidence="4" type="ORF">GCM10023186_39510</name>
</gene>